<dbReference type="SUPFAM" id="SSF48208">
    <property type="entry name" value="Six-hairpin glycosidases"/>
    <property type="match status" value="1"/>
</dbReference>
<reference evidence="3" key="1">
    <citation type="journal article" date="2019" name="Int. J. Syst. Evol. Microbiol.">
        <title>The Global Catalogue of Microorganisms (GCM) 10K type strain sequencing project: providing services to taxonomists for standard genome sequencing and annotation.</title>
        <authorList>
            <consortium name="The Broad Institute Genomics Platform"/>
            <consortium name="The Broad Institute Genome Sequencing Center for Infectious Disease"/>
            <person name="Wu L."/>
            <person name="Ma J."/>
        </authorList>
    </citation>
    <scope>NUCLEOTIDE SEQUENCE [LARGE SCALE GENOMIC DNA]</scope>
    <source>
        <strain evidence="3">CCUG 62982</strain>
    </source>
</reference>
<dbReference type="InterPro" id="IPR012341">
    <property type="entry name" value="6hp_glycosidase-like_sf"/>
</dbReference>
<keyword evidence="1" id="KW-0732">Signal</keyword>
<accession>A0ABW3H9T0</accession>
<dbReference type="RefSeq" id="WP_264945826.1">
    <property type="nucleotide sequence ID" value="NZ_JAPDRA010000010.1"/>
</dbReference>
<proteinExistence type="predicted"/>
<evidence type="ECO:0000313" key="2">
    <source>
        <dbReference type="EMBL" id="MFD0948019.1"/>
    </source>
</evidence>
<name>A0ABW3H9T0_9SPHN</name>
<keyword evidence="3" id="KW-1185">Reference proteome</keyword>
<organism evidence="2 3">
    <name type="scientific">Sphingomonas canadensis</name>
    <dbReference type="NCBI Taxonomy" id="1219257"/>
    <lineage>
        <taxon>Bacteria</taxon>
        <taxon>Pseudomonadati</taxon>
        <taxon>Pseudomonadota</taxon>
        <taxon>Alphaproteobacteria</taxon>
        <taxon>Sphingomonadales</taxon>
        <taxon>Sphingomonadaceae</taxon>
        <taxon>Sphingomonas</taxon>
    </lineage>
</organism>
<evidence type="ECO:0000256" key="1">
    <source>
        <dbReference type="SAM" id="SignalP"/>
    </source>
</evidence>
<dbReference type="EMBL" id="JBHTJG010000010">
    <property type="protein sequence ID" value="MFD0948019.1"/>
    <property type="molecule type" value="Genomic_DNA"/>
</dbReference>
<feature type="signal peptide" evidence="1">
    <location>
        <begin position="1"/>
        <end position="24"/>
    </location>
</feature>
<evidence type="ECO:0000313" key="3">
    <source>
        <dbReference type="Proteomes" id="UP001596977"/>
    </source>
</evidence>
<dbReference type="Gene3D" id="1.50.10.10">
    <property type="match status" value="1"/>
</dbReference>
<protein>
    <submittedName>
        <fullName evidence="2">Uncharacterized protein</fullName>
    </submittedName>
</protein>
<dbReference type="InterPro" id="IPR008928">
    <property type="entry name" value="6-hairpin_glycosidase_sf"/>
</dbReference>
<feature type="chain" id="PRO_5045182334" evidence="1">
    <location>
        <begin position="25"/>
        <end position="750"/>
    </location>
</feature>
<comment type="caution">
    <text evidence="2">The sequence shown here is derived from an EMBL/GenBank/DDBJ whole genome shotgun (WGS) entry which is preliminary data.</text>
</comment>
<gene>
    <name evidence="2" type="ORF">ACFQ1E_16875</name>
</gene>
<sequence length="750" mass="82049">MTIARRGLLAAAAALALLPQPAAAGGIDRRALVTRHNIALNAVDPHAPLMLGNGSLGFTADITGLQTFPGQYSPAAPLLTMAQWAWHSFPNPNGYTEADGLVMVPVPGRGDQPYPWIRDWAELDSRPALKWLRENPHRFNLGRVALALTRADGKPAAFADLTGTSQTLDLWTGTLTSRFTFDGQPVTVVTRVAAGRDAVLVSVESPLVASGRLGVDVAFPGVSPSINPDPSDWNSPDGHSTLLLKRTAGLVQVQRNIDDTLYYTTIAAAGAEIGPAGAHRYRVTAKGSPRLQAQVVFGQADAPPAPAAFAKQAVAAEAHWRRFWKSGGAIDFSGSTDPRAKELERRVVLSQYLAAINQSGAVPPQEEGLFSNSWNGKFHLEVQPLHLAQWAAWGRPELLERPLRWYLDTLPRAREVAARHGIDGAWWTKMSGPEGWNSPSTINPFIMWQQPAPIYMAELLWRARGGKAVLDRYGELVEETAKLLAAWPRWDAAGKRYVLGPPIVPVQENHPPLTTVNPAYEVEFFRWGLIAAQRWRERRGLPRNAEWDKVIAGLATPAVADGLYLPVESEPDFWKVTRSPECSRHAHPPRCLNRDHPSMLMAWGMIPGRIDRETMRATLRAVESDWDLRQTWGWDFPVIAMTAARLDEPGNAVDWLFRDLPNNRWGVSGMTPRVHLAEETQLVGPAAANAAPGPDGPGYRRAAETYFPSNGSLLLAVAMMAGGWDGSQGPAPGFPKQGWKVRVEGIKPLP</sequence>
<dbReference type="Proteomes" id="UP001596977">
    <property type="component" value="Unassembled WGS sequence"/>
</dbReference>